<sequence>MAMEAERASNAEQVQALRQALNDMASAAAATRADLQRLQAASAPRGAAPAPAELPAEPQQAWRPQVGCIAEAKFGREVLECTILEVNESIVKVRWAFDGSEDEVVRSKVSEKAPRRAGQGVLVQANPSPVRSVMQSPVQAPAQPKEVPADTLTRCISGVVTPMAFFMPAFHTPGRRPPPAAPSRRSPWPRRATRTCRRAWRPAPRQRRRWRRQGSHGRRLGEC</sequence>
<reference evidence="2" key="1">
    <citation type="submission" date="2023-10" db="EMBL/GenBank/DDBJ databases">
        <authorList>
            <person name="Chen Y."/>
            <person name="Shah S."/>
            <person name="Dougan E. K."/>
            <person name="Thang M."/>
            <person name="Chan C."/>
        </authorList>
    </citation>
    <scope>NUCLEOTIDE SEQUENCE [LARGE SCALE GENOMIC DNA]</scope>
</reference>
<accession>A0ABN9U7R2</accession>
<dbReference type="Proteomes" id="UP001189429">
    <property type="component" value="Unassembled WGS sequence"/>
</dbReference>
<evidence type="ECO:0000313" key="3">
    <source>
        <dbReference type="Proteomes" id="UP001189429"/>
    </source>
</evidence>
<evidence type="ECO:0000256" key="1">
    <source>
        <dbReference type="SAM" id="MobiDB-lite"/>
    </source>
</evidence>
<dbReference type="EMBL" id="CAUYUJ010015524">
    <property type="protein sequence ID" value="CAK0855144.1"/>
    <property type="molecule type" value="Genomic_DNA"/>
</dbReference>
<feature type="compositionally biased region" description="Basic residues" evidence="1">
    <location>
        <begin position="187"/>
        <end position="223"/>
    </location>
</feature>
<protein>
    <recommendedName>
        <fullName evidence="4">Ig-like domain-containing protein</fullName>
    </recommendedName>
</protein>
<keyword evidence="3" id="KW-1185">Reference proteome</keyword>
<name>A0ABN9U7R2_9DINO</name>
<evidence type="ECO:0008006" key="4">
    <source>
        <dbReference type="Google" id="ProtNLM"/>
    </source>
</evidence>
<organism evidence="2 3">
    <name type="scientific">Prorocentrum cordatum</name>
    <dbReference type="NCBI Taxonomy" id="2364126"/>
    <lineage>
        <taxon>Eukaryota</taxon>
        <taxon>Sar</taxon>
        <taxon>Alveolata</taxon>
        <taxon>Dinophyceae</taxon>
        <taxon>Prorocentrales</taxon>
        <taxon>Prorocentraceae</taxon>
        <taxon>Prorocentrum</taxon>
    </lineage>
</organism>
<proteinExistence type="predicted"/>
<evidence type="ECO:0000313" key="2">
    <source>
        <dbReference type="EMBL" id="CAK0855144.1"/>
    </source>
</evidence>
<gene>
    <name evidence="2" type="ORF">PCOR1329_LOCUS45967</name>
</gene>
<feature type="region of interest" description="Disordered" evidence="1">
    <location>
        <begin position="171"/>
        <end position="223"/>
    </location>
</feature>
<comment type="caution">
    <text evidence="2">The sequence shown here is derived from an EMBL/GenBank/DDBJ whole genome shotgun (WGS) entry which is preliminary data.</text>
</comment>
<feature type="region of interest" description="Disordered" evidence="1">
    <location>
        <begin position="36"/>
        <end position="60"/>
    </location>
</feature>